<dbReference type="InterPro" id="IPR003593">
    <property type="entry name" value="AAA+_ATPase"/>
</dbReference>
<dbReference type="GO" id="GO:0022857">
    <property type="term" value="F:transmembrane transporter activity"/>
    <property type="evidence" value="ECO:0007669"/>
    <property type="project" value="UniProtKB-ARBA"/>
</dbReference>
<keyword evidence="2" id="KW-0547">Nucleotide-binding</keyword>
<protein>
    <submittedName>
        <fullName evidence="5">ABC transporter related</fullName>
    </submittedName>
</protein>
<keyword evidence="1" id="KW-0813">Transport</keyword>
<name>A8F5E0_PSELT</name>
<evidence type="ECO:0000256" key="2">
    <source>
        <dbReference type="ARBA" id="ARBA00022741"/>
    </source>
</evidence>
<dbReference type="FunFam" id="3.40.50.300:FF:000032">
    <property type="entry name" value="Export ABC transporter ATP-binding protein"/>
    <property type="match status" value="1"/>
</dbReference>
<evidence type="ECO:0000259" key="4">
    <source>
        <dbReference type="PROSITE" id="PS50893"/>
    </source>
</evidence>
<evidence type="ECO:0000256" key="1">
    <source>
        <dbReference type="ARBA" id="ARBA00022448"/>
    </source>
</evidence>
<dbReference type="SMART" id="SM00382">
    <property type="entry name" value="AAA"/>
    <property type="match status" value="1"/>
</dbReference>
<dbReference type="Proteomes" id="UP000002016">
    <property type="component" value="Chromosome"/>
</dbReference>
<feature type="domain" description="ABC transporter" evidence="4">
    <location>
        <begin position="5"/>
        <end position="233"/>
    </location>
</feature>
<dbReference type="InterPro" id="IPR017871">
    <property type="entry name" value="ABC_transporter-like_CS"/>
</dbReference>
<dbReference type="GO" id="GO:0005524">
    <property type="term" value="F:ATP binding"/>
    <property type="evidence" value="ECO:0007669"/>
    <property type="project" value="UniProtKB-KW"/>
</dbReference>
<dbReference type="InterPro" id="IPR015854">
    <property type="entry name" value="ABC_transpr_LolD-like"/>
</dbReference>
<dbReference type="PANTHER" id="PTHR24220">
    <property type="entry name" value="IMPORT ATP-BINDING PROTEIN"/>
    <property type="match status" value="1"/>
</dbReference>
<evidence type="ECO:0000313" key="6">
    <source>
        <dbReference type="Proteomes" id="UP000002016"/>
    </source>
</evidence>
<evidence type="ECO:0000256" key="3">
    <source>
        <dbReference type="ARBA" id="ARBA00022840"/>
    </source>
</evidence>
<gene>
    <name evidence="5" type="ordered locus">Tlet_0808</name>
</gene>
<dbReference type="SUPFAM" id="SSF52540">
    <property type="entry name" value="P-loop containing nucleoside triphosphate hydrolases"/>
    <property type="match status" value="1"/>
</dbReference>
<dbReference type="HOGENOM" id="CLU_000604_1_22_0"/>
<dbReference type="PROSITE" id="PS50893">
    <property type="entry name" value="ABC_TRANSPORTER_2"/>
    <property type="match status" value="1"/>
</dbReference>
<dbReference type="Gene3D" id="3.40.50.300">
    <property type="entry name" value="P-loop containing nucleotide triphosphate hydrolases"/>
    <property type="match status" value="1"/>
</dbReference>
<dbReference type="KEGG" id="tle:Tlet_0808"/>
<dbReference type="Pfam" id="PF00005">
    <property type="entry name" value="ABC_tran"/>
    <property type="match status" value="1"/>
</dbReference>
<reference evidence="5 6" key="2">
    <citation type="journal article" date="2009" name="Proc. Natl. Acad. Sci. U.S.A.">
        <title>On the chimeric nature, thermophilic origin, and phylogenetic placement of the Thermotogales.</title>
        <authorList>
            <person name="Zhaxybayeva O."/>
            <person name="Swithers K.S."/>
            <person name="Lapierre P."/>
            <person name="Fournier G.P."/>
            <person name="Bickhart D.M."/>
            <person name="DeBoy R.T."/>
            <person name="Nelson K.E."/>
            <person name="Nesbo C.L."/>
            <person name="Doolittle W.F."/>
            <person name="Gogarten J.P."/>
            <person name="Noll K.M."/>
        </authorList>
    </citation>
    <scope>NUCLEOTIDE SEQUENCE [LARGE SCALE GENOMIC DNA]</scope>
    <source>
        <strain evidence="6">ATCC BAA-301 / DSM 14385 / NBRC 107922 / TMO</strain>
    </source>
</reference>
<keyword evidence="6" id="KW-1185">Reference proteome</keyword>
<dbReference type="GO" id="GO:0016887">
    <property type="term" value="F:ATP hydrolysis activity"/>
    <property type="evidence" value="ECO:0007669"/>
    <property type="project" value="InterPro"/>
</dbReference>
<proteinExistence type="predicted"/>
<dbReference type="PROSITE" id="PS00211">
    <property type="entry name" value="ABC_TRANSPORTER_1"/>
    <property type="match status" value="1"/>
</dbReference>
<dbReference type="STRING" id="416591.Tlet_0808"/>
<dbReference type="EMBL" id="CP000812">
    <property type="protein sequence ID" value="ABV33374.1"/>
    <property type="molecule type" value="Genomic_DNA"/>
</dbReference>
<organism evidence="5 6">
    <name type="scientific">Pseudothermotoga lettingae (strain ATCC BAA-301 / DSM 14385 / NBRC 107922 / TMO)</name>
    <name type="common">Thermotoga lettingae</name>
    <dbReference type="NCBI Taxonomy" id="416591"/>
    <lineage>
        <taxon>Bacteria</taxon>
        <taxon>Thermotogati</taxon>
        <taxon>Thermotogota</taxon>
        <taxon>Thermotogae</taxon>
        <taxon>Thermotogales</taxon>
        <taxon>Thermotogaceae</taxon>
        <taxon>Pseudothermotoga</taxon>
    </lineage>
</organism>
<dbReference type="PANTHER" id="PTHR24220:SF86">
    <property type="entry name" value="ABC TRANSPORTER ABCH.1"/>
    <property type="match status" value="1"/>
</dbReference>
<dbReference type="eggNOG" id="COG1136">
    <property type="taxonomic scope" value="Bacteria"/>
</dbReference>
<dbReference type="GO" id="GO:0005886">
    <property type="term" value="C:plasma membrane"/>
    <property type="evidence" value="ECO:0007669"/>
    <property type="project" value="TreeGrafter"/>
</dbReference>
<dbReference type="CDD" id="cd03255">
    <property type="entry name" value="ABC_MJ0796_LolCDE_FtsE"/>
    <property type="match status" value="1"/>
</dbReference>
<sequence length="233" mass="25681" precursor="true">MNTVIRVENLRKTYKMGDNLVKAVDGVNLDVFEGEYLIIMGPSGSGKSTLMHLMGCLDRPDSGELYIGNVAVSKLSDAQLAKIRNKMIGFVFQQFNLLPRLTAIENVELPMIYAQVPRAIRRKRAKELLKMVGLSERMSHKPTQLSGGQMQRVAIARALANDPQIILADEPTGNLDTKSGEEILKIFSDLHSQGLTIVVVTHDPEVAEQGDRIINMRDGKIVSQEVRASVGNA</sequence>
<reference evidence="5 6" key="1">
    <citation type="submission" date="2007-08" db="EMBL/GenBank/DDBJ databases">
        <title>Complete sequence of Thermotoga lettingae TMO.</title>
        <authorList>
            <consortium name="US DOE Joint Genome Institute"/>
            <person name="Copeland A."/>
            <person name="Lucas S."/>
            <person name="Lapidus A."/>
            <person name="Barry K."/>
            <person name="Glavina del Rio T."/>
            <person name="Dalin E."/>
            <person name="Tice H."/>
            <person name="Pitluck S."/>
            <person name="Foster B."/>
            <person name="Bruce D."/>
            <person name="Schmutz J."/>
            <person name="Larimer F."/>
            <person name="Land M."/>
            <person name="Hauser L."/>
            <person name="Kyrpides N."/>
            <person name="Mikhailova N."/>
            <person name="Nelson K."/>
            <person name="Gogarten J.P."/>
            <person name="Noll K."/>
            <person name="Richardson P."/>
        </authorList>
    </citation>
    <scope>NUCLEOTIDE SEQUENCE [LARGE SCALE GENOMIC DNA]</scope>
    <source>
        <strain evidence="6">ATCC BAA-301 / DSM 14385 / NBRC 107922 / TMO</strain>
    </source>
</reference>
<dbReference type="RefSeq" id="WP_012002855.1">
    <property type="nucleotide sequence ID" value="NC_009828.1"/>
</dbReference>
<dbReference type="GO" id="GO:0098796">
    <property type="term" value="C:membrane protein complex"/>
    <property type="evidence" value="ECO:0007669"/>
    <property type="project" value="UniProtKB-ARBA"/>
</dbReference>
<accession>A8F5E0</accession>
<evidence type="ECO:0000313" key="5">
    <source>
        <dbReference type="EMBL" id="ABV33374.1"/>
    </source>
</evidence>
<dbReference type="InterPro" id="IPR027417">
    <property type="entry name" value="P-loop_NTPase"/>
</dbReference>
<keyword evidence="3" id="KW-0067">ATP-binding</keyword>
<dbReference type="AlphaFoldDB" id="A8F5E0"/>
<dbReference type="InterPro" id="IPR017911">
    <property type="entry name" value="MacB-like_ATP-bd"/>
</dbReference>
<dbReference type="InterPro" id="IPR003439">
    <property type="entry name" value="ABC_transporter-like_ATP-bd"/>
</dbReference>